<sequence>MNKFKRSPILIFCVLFVAVSLAVVGCQRPPTKEKADTEAAEKDAVAANAEKLAPEEYQAAVTEKQAAEIEMTGKNYEKAKTSFVAAKDKFTAAKDAASEKLEKIKSEIEPLSQKAAETKGTVSQLIESASSSCIDEALKSVLPKIKDKGKKKEAKTKINELKKQIKSDFDKNLTDAKDNLTKADATIQQASGLSGDENILEKKEKLDDAIKQLEEIKVSLDTPCNNAKSEAEKLVGGEAPQVQ</sequence>
<feature type="coiled-coil region" evidence="1">
    <location>
        <begin position="87"/>
        <end position="114"/>
    </location>
</feature>
<evidence type="ECO:0000313" key="3">
    <source>
        <dbReference type="EMBL" id="OGL55269.1"/>
    </source>
</evidence>
<evidence type="ECO:0000256" key="1">
    <source>
        <dbReference type="SAM" id="Coils"/>
    </source>
</evidence>
<dbReference type="PROSITE" id="PS51257">
    <property type="entry name" value="PROKAR_LIPOPROTEIN"/>
    <property type="match status" value="1"/>
</dbReference>
<proteinExistence type="predicted"/>
<name>A0A1F7SNB6_9BACT</name>
<gene>
    <name evidence="3" type="ORF">A3G31_04485</name>
</gene>
<evidence type="ECO:0000313" key="4">
    <source>
        <dbReference type="Proteomes" id="UP000178082"/>
    </source>
</evidence>
<reference evidence="3 4" key="1">
    <citation type="journal article" date="2016" name="Nat. Commun.">
        <title>Thousands of microbial genomes shed light on interconnected biogeochemical processes in an aquifer system.</title>
        <authorList>
            <person name="Anantharaman K."/>
            <person name="Brown C.T."/>
            <person name="Hug L.A."/>
            <person name="Sharon I."/>
            <person name="Castelle C.J."/>
            <person name="Probst A.J."/>
            <person name="Thomas B.C."/>
            <person name="Singh A."/>
            <person name="Wilkins M.J."/>
            <person name="Karaoz U."/>
            <person name="Brodie E.L."/>
            <person name="Williams K.H."/>
            <person name="Hubbard S.S."/>
            <person name="Banfield J.F."/>
        </authorList>
    </citation>
    <scope>NUCLEOTIDE SEQUENCE [LARGE SCALE GENOMIC DNA]</scope>
</reference>
<dbReference type="EMBL" id="MGDI01000002">
    <property type="protein sequence ID" value="OGL55269.1"/>
    <property type="molecule type" value="Genomic_DNA"/>
</dbReference>
<keyword evidence="1" id="KW-0175">Coiled coil</keyword>
<protein>
    <recommendedName>
        <fullName evidence="5">DUF4398 domain-containing protein</fullName>
    </recommendedName>
</protein>
<dbReference type="AlphaFoldDB" id="A0A1F7SNB6"/>
<evidence type="ECO:0008006" key="5">
    <source>
        <dbReference type="Google" id="ProtNLM"/>
    </source>
</evidence>
<feature type="chain" id="PRO_5009532414" description="DUF4398 domain-containing protein" evidence="2">
    <location>
        <begin position="23"/>
        <end position="243"/>
    </location>
</feature>
<evidence type="ECO:0000256" key="2">
    <source>
        <dbReference type="SAM" id="SignalP"/>
    </source>
</evidence>
<dbReference type="Proteomes" id="UP000178082">
    <property type="component" value="Unassembled WGS sequence"/>
</dbReference>
<keyword evidence="2" id="KW-0732">Signal</keyword>
<comment type="caution">
    <text evidence="3">The sequence shown here is derived from an EMBL/GenBank/DDBJ whole genome shotgun (WGS) entry which is preliminary data.</text>
</comment>
<feature type="signal peptide" evidence="2">
    <location>
        <begin position="1"/>
        <end position="22"/>
    </location>
</feature>
<organism evidence="3 4">
    <name type="scientific">Candidatus Schekmanbacteria bacterium RIFCSPLOWO2_12_FULL_38_15</name>
    <dbReference type="NCBI Taxonomy" id="1817883"/>
    <lineage>
        <taxon>Bacteria</taxon>
        <taxon>Candidatus Schekmaniibacteriota</taxon>
    </lineage>
</organism>
<accession>A0A1F7SNB6</accession>
<feature type="coiled-coil region" evidence="1">
    <location>
        <begin position="144"/>
        <end position="171"/>
    </location>
</feature>
<dbReference type="STRING" id="1817883.A3G31_04485"/>